<evidence type="ECO:0000313" key="2">
    <source>
        <dbReference type="EMBL" id="PQL82420.1"/>
    </source>
</evidence>
<dbReference type="Proteomes" id="UP000233757">
    <property type="component" value="Unassembled WGS sequence"/>
</dbReference>
<dbReference type="AlphaFoldDB" id="A0AA44XPN5"/>
<feature type="chain" id="PRO_5041422460" evidence="1">
    <location>
        <begin position="20"/>
        <end position="229"/>
    </location>
</feature>
<gene>
    <name evidence="2" type="ORF">CV954_012655</name>
</gene>
<proteinExistence type="predicted"/>
<evidence type="ECO:0000256" key="1">
    <source>
        <dbReference type="SAM" id="SignalP"/>
    </source>
</evidence>
<sequence>MRKISLGLLLLISSVCAISAEAPLQPYPVVLSKLPQQELGQVILKFMPDKNINRIGWDYKANDTSIVWLDNSYQEIDNGDGTFESSRKGVARINVNGVKSTYLKQRVYELPWSIMMKGERGKFGVNSVNFYPATASRENENVCFGEVYGNCDFKPFKSLVRSKITYKKLCEKIDNGINFKIAYLLSNKGKQDTFAIWSSSGGSGGSWTEFELYYNTNKNEVCKVVADYY</sequence>
<organism evidence="2 3">
    <name type="scientific">Acinetobacter baumannii</name>
    <dbReference type="NCBI Taxonomy" id="470"/>
    <lineage>
        <taxon>Bacteria</taxon>
        <taxon>Pseudomonadati</taxon>
        <taxon>Pseudomonadota</taxon>
        <taxon>Gammaproteobacteria</taxon>
        <taxon>Moraxellales</taxon>
        <taxon>Moraxellaceae</taxon>
        <taxon>Acinetobacter</taxon>
        <taxon>Acinetobacter calcoaceticus/baumannii complex</taxon>
    </lineage>
</organism>
<dbReference type="EMBL" id="PHJU02000027">
    <property type="protein sequence ID" value="PQL82420.1"/>
    <property type="molecule type" value="Genomic_DNA"/>
</dbReference>
<keyword evidence="1" id="KW-0732">Signal</keyword>
<protein>
    <submittedName>
        <fullName evidence="2">Uncharacterized protein</fullName>
    </submittedName>
</protein>
<evidence type="ECO:0000313" key="3">
    <source>
        <dbReference type="Proteomes" id="UP000233757"/>
    </source>
</evidence>
<comment type="caution">
    <text evidence="2">The sequence shown here is derived from an EMBL/GenBank/DDBJ whole genome shotgun (WGS) entry which is preliminary data.</text>
</comment>
<accession>A0AA44XPN5</accession>
<dbReference type="RefSeq" id="WP_001226879.1">
    <property type="nucleotide sequence ID" value="NZ_PHJU02000027.1"/>
</dbReference>
<name>A0AA44XPN5_ACIBA</name>
<feature type="signal peptide" evidence="1">
    <location>
        <begin position="1"/>
        <end position="19"/>
    </location>
</feature>
<reference evidence="2 3" key="1">
    <citation type="submission" date="2018-02" db="EMBL/GenBank/DDBJ databases">
        <title>Acinetobacter baumanii whole genome sequence.</title>
        <authorList>
            <person name="Qasim Z.J."/>
        </authorList>
    </citation>
    <scope>NUCLEOTIDE SEQUENCE [LARGE SCALE GENOMIC DNA]</scope>
    <source>
        <strain evidence="2 3">ZQ8</strain>
    </source>
</reference>